<dbReference type="PANTHER" id="PTHR30448:SF0">
    <property type="entry name" value="RNASE ADAPTER PROTEIN RAPZ"/>
    <property type="match status" value="1"/>
</dbReference>
<dbReference type="InterPro" id="IPR027417">
    <property type="entry name" value="P-loop_NTPase"/>
</dbReference>
<keyword evidence="3 4" id="KW-0342">GTP-binding</keyword>
<dbReference type="GO" id="GO:0005525">
    <property type="term" value="F:GTP binding"/>
    <property type="evidence" value="ECO:0007669"/>
    <property type="project" value="UniProtKB-UniRule"/>
</dbReference>
<dbReference type="InterPro" id="IPR053930">
    <property type="entry name" value="RapZ-like_N"/>
</dbReference>
<evidence type="ECO:0000256" key="2">
    <source>
        <dbReference type="ARBA" id="ARBA00022840"/>
    </source>
</evidence>
<dbReference type="Proteomes" id="UP000277766">
    <property type="component" value="Unassembled WGS sequence"/>
</dbReference>
<dbReference type="AlphaFoldDB" id="A0A3S0KKE5"/>
<dbReference type="RefSeq" id="WP_126351602.1">
    <property type="nucleotide sequence ID" value="NZ_CP086380.1"/>
</dbReference>
<dbReference type="SUPFAM" id="SSF52540">
    <property type="entry name" value="P-loop containing nucleoside triphosphate hydrolases"/>
    <property type="match status" value="1"/>
</dbReference>
<feature type="binding site" evidence="4">
    <location>
        <begin position="8"/>
        <end position="15"/>
    </location>
    <ligand>
        <name>ATP</name>
        <dbReference type="ChEBI" id="CHEBI:30616"/>
    </ligand>
</feature>
<keyword evidence="1 4" id="KW-0547">Nucleotide-binding</keyword>
<dbReference type="NCBIfam" id="NF003828">
    <property type="entry name" value="PRK05416.1"/>
    <property type="match status" value="1"/>
</dbReference>
<evidence type="ECO:0000256" key="1">
    <source>
        <dbReference type="ARBA" id="ARBA00022741"/>
    </source>
</evidence>
<evidence type="ECO:0000256" key="4">
    <source>
        <dbReference type="HAMAP-Rule" id="MF_00636"/>
    </source>
</evidence>
<organism evidence="7 8">
    <name type="scientific">Deinococcus radiophilus</name>
    <dbReference type="NCBI Taxonomy" id="32062"/>
    <lineage>
        <taxon>Bacteria</taxon>
        <taxon>Thermotogati</taxon>
        <taxon>Deinococcota</taxon>
        <taxon>Deinococci</taxon>
        <taxon>Deinococcales</taxon>
        <taxon>Deinococcaceae</taxon>
        <taxon>Deinococcus</taxon>
    </lineage>
</organism>
<feature type="domain" description="RapZ-like N-terminal" evidence="5">
    <location>
        <begin position="2"/>
        <end position="153"/>
    </location>
</feature>
<dbReference type="PANTHER" id="PTHR30448">
    <property type="entry name" value="RNASE ADAPTER PROTEIN RAPZ"/>
    <property type="match status" value="1"/>
</dbReference>
<dbReference type="OrthoDB" id="9784461at2"/>
<dbReference type="InterPro" id="IPR053931">
    <property type="entry name" value="RapZ_C"/>
</dbReference>
<dbReference type="Pfam" id="PF22740">
    <property type="entry name" value="PapZ_C"/>
    <property type="match status" value="1"/>
</dbReference>
<evidence type="ECO:0000256" key="3">
    <source>
        <dbReference type="ARBA" id="ARBA00023134"/>
    </source>
</evidence>
<evidence type="ECO:0000259" key="5">
    <source>
        <dbReference type="Pfam" id="PF03668"/>
    </source>
</evidence>
<accession>A0A3S0KKE5</accession>
<dbReference type="EMBL" id="RXPE01000006">
    <property type="protein sequence ID" value="RTR28653.1"/>
    <property type="molecule type" value="Genomic_DNA"/>
</dbReference>
<dbReference type="Gene3D" id="3.40.50.300">
    <property type="entry name" value="P-loop containing nucleotide triphosphate hydrolases"/>
    <property type="match status" value="1"/>
</dbReference>
<dbReference type="InterPro" id="IPR005337">
    <property type="entry name" value="RapZ-like"/>
</dbReference>
<dbReference type="PIRSF" id="PIRSF005052">
    <property type="entry name" value="P-loopkin"/>
    <property type="match status" value="1"/>
</dbReference>
<gene>
    <name evidence="7" type="primary">rapZ</name>
    <name evidence="7" type="ORF">EJ104_04685</name>
</gene>
<keyword evidence="8" id="KW-1185">Reference proteome</keyword>
<evidence type="ECO:0000259" key="6">
    <source>
        <dbReference type="Pfam" id="PF22740"/>
    </source>
</evidence>
<keyword evidence="2 4" id="KW-0067">ATP-binding</keyword>
<dbReference type="GO" id="GO:0005524">
    <property type="term" value="F:ATP binding"/>
    <property type="evidence" value="ECO:0007669"/>
    <property type="project" value="UniProtKB-UniRule"/>
</dbReference>
<evidence type="ECO:0000313" key="8">
    <source>
        <dbReference type="Proteomes" id="UP000277766"/>
    </source>
</evidence>
<proteinExistence type="inferred from homology"/>
<sequence length="291" mass="32126">MPFVIVSGLSGSGKSSLLRTLEDSGYLITDNLPPALWLHMYELAQAQGVQDVAVSSDARTRAFLPDLDRHFAELVARDPNVRMIFLEAADEVLLKRYNLSRREHPLGENLLLDFARERELLAPLRALADTVIDTTELTVPDLAQRISGLLKADQRFELRLMSFGFKHAPPRDVDLIIDVRSLPNPYYDPGLRPLTGLDQPVAEHIFASADSEGFYQQVKGFVRTAAERAARSGRHGYSVGIGCTGGQHRSVAVSERLRRELSDLNAELILHRDMPSVAEAYLGEGAGGAVQ</sequence>
<dbReference type="HAMAP" id="MF_00636">
    <property type="entry name" value="RapZ_like"/>
    <property type="match status" value="1"/>
</dbReference>
<reference evidence="7 8" key="1">
    <citation type="submission" date="2018-12" db="EMBL/GenBank/DDBJ databases">
        <title>Deinococcus radiophilus ATCC 27603 genome sequencing and assembly.</title>
        <authorList>
            <person name="Maclea K.S."/>
            <person name="Maynard C.R."/>
        </authorList>
    </citation>
    <scope>NUCLEOTIDE SEQUENCE [LARGE SCALE GENOMIC DNA]</scope>
    <source>
        <strain evidence="7 8">ATCC 27603</strain>
    </source>
</reference>
<evidence type="ECO:0000313" key="7">
    <source>
        <dbReference type="EMBL" id="RTR28653.1"/>
    </source>
</evidence>
<feature type="binding site" evidence="4">
    <location>
        <begin position="57"/>
        <end position="60"/>
    </location>
    <ligand>
        <name>GTP</name>
        <dbReference type="ChEBI" id="CHEBI:37565"/>
    </ligand>
</feature>
<feature type="domain" description="RapZ C-terminal" evidence="6">
    <location>
        <begin position="157"/>
        <end position="274"/>
    </location>
</feature>
<comment type="caution">
    <text evidence="7">The sequence shown here is derived from an EMBL/GenBank/DDBJ whole genome shotgun (WGS) entry which is preliminary data.</text>
</comment>
<name>A0A3S0KKE5_9DEIO</name>
<dbReference type="Pfam" id="PF03668">
    <property type="entry name" value="RapZ-like_N"/>
    <property type="match status" value="1"/>
</dbReference>
<protein>
    <submittedName>
        <fullName evidence="7">RNase adapter RapZ</fullName>
    </submittedName>
</protein>